<dbReference type="EMBL" id="KV748268">
    <property type="protein sequence ID" value="OCK87129.1"/>
    <property type="molecule type" value="Genomic_DNA"/>
</dbReference>
<proteinExistence type="predicted"/>
<keyword evidence="2" id="KW-1185">Reference proteome</keyword>
<gene>
    <name evidence="1" type="ORF">K441DRAFT_743975</name>
</gene>
<evidence type="ECO:0000313" key="2">
    <source>
        <dbReference type="Proteomes" id="UP000250078"/>
    </source>
</evidence>
<reference evidence="1 2" key="1">
    <citation type="journal article" date="2016" name="Nat. Commun.">
        <title>Ectomycorrhizal ecology is imprinted in the genome of the dominant symbiotic fungus Cenococcum geophilum.</title>
        <authorList>
            <consortium name="DOE Joint Genome Institute"/>
            <person name="Peter M."/>
            <person name="Kohler A."/>
            <person name="Ohm R.A."/>
            <person name="Kuo A."/>
            <person name="Krutzmann J."/>
            <person name="Morin E."/>
            <person name="Arend M."/>
            <person name="Barry K.W."/>
            <person name="Binder M."/>
            <person name="Choi C."/>
            <person name="Clum A."/>
            <person name="Copeland A."/>
            <person name="Grisel N."/>
            <person name="Haridas S."/>
            <person name="Kipfer T."/>
            <person name="LaButti K."/>
            <person name="Lindquist E."/>
            <person name="Lipzen A."/>
            <person name="Maire R."/>
            <person name="Meier B."/>
            <person name="Mihaltcheva S."/>
            <person name="Molinier V."/>
            <person name="Murat C."/>
            <person name="Poggeler S."/>
            <person name="Quandt C.A."/>
            <person name="Sperisen C."/>
            <person name="Tritt A."/>
            <person name="Tisserant E."/>
            <person name="Crous P.W."/>
            <person name="Henrissat B."/>
            <person name="Nehls U."/>
            <person name="Egli S."/>
            <person name="Spatafora J.W."/>
            <person name="Grigoriev I.V."/>
            <person name="Martin F.M."/>
        </authorList>
    </citation>
    <scope>NUCLEOTIDE SEQUENCE [LARGE SCALE GENOMIC DNA]</scope>
    <source>
        <strain evidence="1 2">1.58</strain>
    </source>
</reference>
<protein>
    <submittedName>
        <fullName evidence="1">Uncharacterized protein</fullName>
    </submittedName>
</protein>
<sequence>MGRLSSAVGAAEGKSVEGETKSGGSTAETSHEAEQPQQGGDESKPAPTPTPGEPAPNYYRPPAFLDDLGNRPGLLDEWSSFVDQAIESIVLRRKGFKKLADKTLHFYNPARERDTPTEPTPVKWLAFPKNLENQADSDGELLEVTFTTEVPEYYDFLAGTDADGDRLLGLYNDHNTKDDVKREDLLEANGEYNRRNRWNIRSDGESPGCAGAIAHLLRANNTLEAIVMLVVDSTILVLDPKNTGKYLTKYQDRLPYIPKVSKESAGRNSDPVIAAHINRYVQQGKRVTIANPLGPYIDTFESEKIRSGNVQLRARDMWQVQRRGDEDHVVRATFTVPRRYIGKLQDHRGNKIRFGSQIAQYVWIEAQVAVADAGPPPGAEVAPPQLLSYIEGREVKPTPLDPKFVNDTLRREPFGRYLATTPEPARTLKDLIAKMPNYTWIAYAADEGIGHETLPTRKEVRVRLVIICTPDFTVICPIQVVALADMELAKLL</sequence>
<evidence type="ECO:0000313" key="1">
    <source>
        <dbReference type="EMBL" id="OCK87129.1"/>
    </source>
</evidence>
<dbReference type="Proteomes" id="UP000250078">
    <property type="component" value="Unassembled WGS sequence"/>
</dbReference>
<name>A0ACC8ELU8_9PEZI</name>
<organism evidence="1 2">
    <name type="scientific">Cenococcum geophilum 1.58</name>
    <dbReference type="NCBI Taxonomy" id="794803"/>
    <lineage>
        <taxon>Eukaryota</taxon>
        <taxon>Fungi</taxon>
        <taxon>Dikarya</taxon>
        <taxon>Ascomycota</taxon>
        <taxon>Pezizomycotina</taxon>
        <taxon>Dothideomycetes</taxon>
        <taxon>Pleosporomycetidae</taxon>
        <taxon>Gloniales</taxon>
        <taxon>Gloniaceae</taxon>
        <taxon>Cenococcum</taxon>
    </lineage>
</organism>
<accession>A0ACC8ELU8</accession>